<gene>
    <name evidence="2" type="ORF">ACFQ5N_09235</name>
</gene>
<sequence length="437" mass="48365">MKKYLFLFSFLLLLCSCENETDVLTDDTIDPDLICEDCDIDIVKDSNRLTQYNQTVTLSQRGVKSKNTTSKVEDISLILKAKLAPLYITHEEQEVMLNANHVSVYGKKIAASYSLAGEPYSGAVDILYDSGELVNLQGTLLLPHRDIDAVSLFDSSNLFLGGGFDATEFYGGDHPSFFAGYEFKYNEKSDMLSLQENQVFHSVFGNKLRNIKSDKSIITGSGGGNSGVIFAFDENTETLILNESNETNGLYILDTSIEKRDGLYYFVAIAYNDSTKELKAFSYLISIETNIMTLNYEVSLGIFDLNVEAKHSLVLPRKDVLVVSLGSEGMGIYKVTTSDDKATATLKHQLKEEILDTSEPNHVVNSIVYHADMFYVAAGGAGIYIIPYVTTDVKFDENFYHVDSDPGISINNIGRSDDELVVATTEGISIYQTNGID</sequence>
<name>A0ABW3WQS1_9FLAO</name>
<evidence type="ECO:0000313" key="2">
    <source>
        <dbReference type="EMBL" id="MFD1294016.1"/>
    </source>
</evidence>
<feature type="signal peptide" evidence="1">
    <location>
        <begin position="1"/>
        <end position="20"/>
    </location>
</feature>
<comment type="caution">
    <text evidence="2">The sequence shown here is derived from an EMBL/GenBank/DDBJ whole genome shotgun (WGS) entry which is preliminary data.</text>
</comment>
<dbReference type="EMBL" id="JBHTMV010000004">
    <property type="protein sequence ID" value="MFD1294016.1"/>
    <property type="molecule type" value="Genomic_DNA"/>
</dbReference>
<dbReference type="PROSITE" id="PS51257">
    <property type="entry name" value="PROKAR_LIPOPROTEIN"/>
    <property type="match status" value="1"/>
</dbReference>
<accession>A0ABW3WQS1</accession>
<dbReference type="Proteomes" id="UP001597241">
    <property type="component" value="Unassembled WGS sequence"/>
</dbReference>
<feature type="chain" id="PRO_5047069406" evidence="1">
    <location>
        <begin position="21"/>
        <end position="437"/>
    </location>
</feature>
<evidence type="ECO:0000313" key="3">
    <source>
        <dbReference type="Proteomes" id="UP001597241"/>
    </source>
</evidence>
<proteinExistence type="predicted"/>
<reference evidence="3" key="1">
    <citation type="journal article" date="2019" name="Int. J. Syst. Evol. Microbiol.">
        <title>The Global Catalogue of Microorganisms (GCM) 10K type strain sequencing project: providing services to taxonomists for standard genome sequencing and annotation.</title>
        <authorList>
            <consortium name="The Broad Institute Genomics Platform"/>
            <consortium name="The Broad Institute Genome Sequencing Center for Infectious Disease"/>
            <person name="Wu L."/>
            <person name="Ma J."/>
        </authorList>
    </citation>
    <scope>NUCLEOTIDE SEQUENCE [LARGE SCALE GENOMIC DNA]</scope>
    <source>
        <strain evidence="3">CCUG 62221</strain>
    </source>
</reference>
<keyword evidence="1" id="KW-0732">Signal</keyword>
<keyword evidence="3" id="KW-1185">Reference proteome</keyword>
<dbReference type="RefSeq" id="WP_386809211.1">
    <property type="nucleotide sequence ID" value="NZ_JBHTMV010000004.1"/>
</dbReference>
<organism evidence="2 3">
    <name type="scientific">Lutibacter holmesii</name>
    <dbReference type="NCBI Taxonomy" id="1137985"/>
    <lineage>
        <taxon>Bacteria</taxon>
        <taxon>Pseudomonadati</taxon>
        <taxon>Bacteroidota</taxon>
        <taxon>Flavobacteriia</taxon>
        <taxon>Flavobacteriales</taxon>
        <taxon>Flavobacteriaceae</taxon>
        <taxon>Lutibacter</taxon>
    </lineage>
</organism>
<evidence type="ECO:0000256" key="1">
    <source>
        <dbReference type="SAM" id="SignalP"/>
    </source>
</evidence>
<protein>
    <submittedName>
        <fullName evidence="2">Uncharacterized protein</fullName>
    </submittedName>
</protein>